<reference evidence="2 3" key="1">
    <citation type="submission" date="2015-07" db="EMBL/GenBank/DDBJ databases">
        <authorList>
            <person name="Noorani M."/>
        </authorList>
    </citation>
    <scope>NUCLEOTIDE SEQUENCE [LARGE SCALE GENOMIC DNA]</scope>
    <source>
        <strain evidence="2 3">CECT 5088</strain>
    </source>
</reference>
<name>A0A0M6XNH4_9RHOB</name>
<evidence type="ECO:0000256" key="1">
    <source>
        <dbReference type="HAMAP-Rule" id="MF_00652"/>
    </source>
</evidence>
<dbReference type="RefSeq" id="WP_055681935.1">
    <property type="nucleotide sequence ID" value="NZ_CXPG01000014.1"/>
</dbReference>
<evidence type="ECO:0000313" key="3">
    <source>
        <dbReference type="Proteomes" id="UP000048908"/>
    </source>
</evidence>
<proteinExistence type="inferred from homology"/>
<dbReference type="Pfam" id="PF03883">
    <property type="entry name" value="H2O2_YaaD"/>
    <property type="match status" value="1"/>
</dbReference>
<dbReference type="PANTHER" id="PTHR30283:SF4">
    <property type="entry name" value="PEROXIDE STRESS RESISTANCE PROTEIN YAAA"/>
    <property type="match status" value="1"/>
</dbReference>
<dbReference type="EMBL" id="CXPG01000014">
    <property type="protein sequence ID" value="CTQ32478.1"/>
    <property type="molecule type" value="Genomic_DNA"/>
</dbReference>
<dbReference type="STRING" id="282197.SAMN04488517_101413"/>
<dbReference type="AlphaFoldDB" id="A0A0M6XNH4"/>
<dbReference type="GO" id="GO:0033194">
    <property type="term" value="P:response to hydroperoxide"/>
    <property type="evidence" value="ECO:0007669"/>
    <property type="project" value="TreeGrafter"/>
</dbReference>
<organism evidence="2 3">
    <name type="scientific">Jannaschia rubra</name>
    <dbReference type="NCBI Taxonomy" id="282197"/>
    <lineage>
        <taxon>Bacteria</taxon>
        <taxon>Pseudomonadati</taxon>
        <taxon>Pseudomonadota</taxon>
        <taxon>Alphaproteobacteria</taxon>
        <taxon>Rhodobacterales</taxon>
        <taxon>Roseobacteraceae</taxon>
        <taxon>Jannaschia</taxon>
    </lineage>
</organism>
<dbReference type="OrthoDB" id="9777133at2"/>
<evidence type="ECO:0000313" key="2">
    <source>
        <dbReference type="EMBL" id="CTQ32478.1"/>
    </source>
</evidence>
<dbReference type="GO" id="GO:0005829">
    <property type="term" value="C:cytosol"/>
    <property type="evidence" value="ECO:0007669"/>
    <property type="project" value="TreeGrafter"/>
</dbReference>
<dbReference type="Proteomes" id="UP000048908">
    <property type="component" value="Unassembled WGS sequence"/>
</dbReference>
<dbReference type="NCBIfam" id="NF002542">
    <property type="entry name" value="PRK02101.1-3"/>
    <property type="match status" value="1"/>
</dbReference>
<keyword evidence="3" id="KW-1185">Reference proteome</keyword>
<protein>
    <recommendedName>
        <fullName evidence="1">UPF0246 protein JAN5088_01249</fullName>
    </recommendedName>
</protein>
<sequence>MLTVISPAKKLDLGPADHAATEPRLTGDTDALLGVMRRQGVEDLMGLMSISENLARLNRDRFRDWDTAPAKPAVFAFAGDTYTGLDAATMSDDALRQAQGRLRILSGLYGLLRPLDGIRPYRLEMGTRLATGRGRSLYDFWGDRIAHLLNDDARQAGTDLLLNCASREYFGAVRPDALALRVVTPTFLEDKPGGPRVVGFFAKQARGAMARFVVDNRIDDPAGLRAFDAGGYAWQADRSAPDAPVFLRADRARAAA</sequence>
<accession>A0A0M6XNH4</accession>
<dbReference type="PANTHER" id="PTHR30283">
    <property type="entry name" value="PEROXIDE STRESS RESPONSE PROTEIN YAAA"/>
    <property type="match status" value="1"/>
</dbReference>
<dbReference type="InterPro" id="IPR005583">
    <property type="entry name" value="YaaA"/>
</dbReference>
<gene>
    <name evidence="2" type="ORF">JAN5088_01249</name>
</gene>
<comment type="similarity">
    <text evidence="1">Belongs to the UPF0246 family.</text>
</comment>
<dbReference type="HAMAP" id="MF_00652">
    <property type="entry name" value="UPF0246"/>
    <property type="match status" value="1"/>
</dbReference>